<keyword evidence="7" id="KW-0670">Pyruvate</keyword>
<accession>A0A1G7Y6J0</accession>
<dbReference type="FunFam" id="3.40.50.10180:FF:000001">
    <property type="entry name" value="Glycerate kinase"/>
    <property type="match status" value="1"/>
</dbReference>
<dbReference type="PANTHER" id="PTHR12227">
    <property type="entry name" value="GLYCERATE KINASE"/>
    <property type="match status" value="1"/>
</dbReference>
<dbReference type="EMBL" id="FNCV01000003">
    <property type="protein sequence ID" value="SDG91943.1"/>
    <property type="molecule type" value="Genomic_DNA"/>
</dbReference>
<evidence type="ECO:0000256" key="3">
    <source>
        <dbReference type="ARBA" id="ARBA00022777"/>
    </source>
</evidence>
<dbReference type="STRING" id="83401.SAMN05421742_103202"/>
<protein>
    <submittedName>
        <fullName evidence="7">Hydroxypyruvate reductase</fullName>
    </submittedName>
</protein>
<reference evidence="8" key="1">
    <citation type="submission" date="2016-10" db="EMBL/GenBank/DDBJ databases">
        <authorList>
            <person name="Varghese N."/>
            <person name="Submissions S."/>
        </authorList>
    </citation>
    <scope>NUCLEOTIDE SEQUENCE [LARGE SCALE GENOMIC DNA]</scope>
    <source>
        <strain evidence="8">930I</strain>
    </source>
</reference>
<evidence type="ECO:0000313" key="8">
    <source>
        <dbReference type="Proteomes" id="UP000217076"/>
    </source>
</evidence>
<evidence type="ECO:0000256" key="2">
    <source>
        <dbReference type="ARBA" id="ARBA00022741"/>
    </source>
</evidence>
<dbReference type="InterPro" id="IPR037035">
    <property type="entry name" value="GK-like_C_sf"/>
</dbReference>
<dbReference type="InterPro" id="IPR038614">
    <property type="entry name" value="GK_N_sf"/>
</dbReference>
<dbReference type="PANTHER" id="PTHR12227:SF0">
    <property type="entry name" value="GLYCERATE KINASE"/>
    <property type="match status" value="1"/>
</dbReference>
<dbReference type="Pfam" id="PF13660">
    <property type="entry name" value="DUF4147"/>
    <property type="match status" value="1"/>
</dbReference>
<sequence length="442" mass="45720">MSPPPNQGPADPRIFLSTLFGAVLNAVDPFERLMANLPHPPRGRTVVVGAGKAAGAMAEALEGVLAERWLPSAVNAVSGLVVTRRGHARPTQRIEVVEAAHPVPDQAGLEATARMLARLESLSADDLVIGLFSGGGSALLSQPLPGIDLADKQALTEALLASGADIRAFNTVRKHISAVKGGRLARAAAPARVVSMIVSDVPGDDISVIASGPTVADPSTCADALAVLARIGVTPPPSITRVLESGEAETPKPDDPCFEKVENRLIITPMEALRAAAEAAREAGVKPVILGDALEGEAAQVARALAPMALSAAIHEMPLAPPCVLLSGGELTVTLPPPEARTAPINGGPNGEFLLAAALALKGHPRIWGMACDTDGKDGSGHNAGAILTPDTLARARAQALDPEGMLDHHQSCWFFERLDDLVVTGPTLTNVNDFRAFLVMG</sequence>
<evidence type="ECO:0000256" key="1">
    <source>
        <dbReference type="ARBA" id="ARBA00022679"/>
    </source>
</evidence>
<dbReference type="Gene3D" id="3.40.1480.10">
    <property type="entry name" value="MOFRL domain"/>
    <property type="match status" value="1"/>
</dbReference>
<feature type="domain" description="MOFRL" evidence="5">
    <location>
        <begin position="323"/>
        <end position="434"/>
    </location>
</feature>
<keyword evidence="1" id="KW-0808">Transferase</keyword>
<dbReference type="GO" id="GO:0005737">
    <property type="term" value="C:cytoplasm"/>
    <property type="evidence" value="ECO:0007669"/>
    <property type="project" value="TreeGrafter"/>
</dbReference>
<dbReference type="InterPro" id="IPR007835">
    <property type="entry name" value="MOFRL"/>
</dbReference>
<keyword evidence="8" id="KW-1185">Reference proteome</keyword>
<dbReference type="Gene3D" id="3.40.50.10180">
    <property type="entry name" value="Glycerate kinase, MOFRL-like N-terminal domain"/>
    <property type="match status" value="1"/>
</dbReference>
<name>A0A1G7Y6J0_9PROT</name>
<dbReference type="Proteomes" id="UP000217076">
    <property type="component" value="Unassembled WGS sequence"/>
</dbReference>
<organism evidence="7 8">
    <name type="scientific">Roseospirillum parvum</name>
    <dbReference type="NCBI Taxonomy" id="83401"/>
    <lineage>
        <taxon>Bacteria</taxon>
        <taxon>Pseudomonadati</taxon>
        <taxon>Pseudomonadota</taxon>
        <taxon>Alphaproteobacteria</taxon>
        <taxon>Rhodospirillales</taxon>
        <taxon>Rhodospirillaceae</taxon>
        <taxon>Roseospirillum</taxon>
    </lineage>
</organism>
<keyword evidence="3" id="KW-0418">Kinase</keyword>
<gene>
    <name evidence="7" type="ORF">SAMN05421742_103202</name>
</gene>
<dbReference type="RefSeq" id="WP_092617019.1">
    <property type="nucleotide sequence ID" value="NZ_FNCV01000003.1"/>
</dbReference>
<keyword evidence="2" id="KW-0547">Nucleotide-binding</keyword>
<evidence type="ECO:0000313" key="7">
    <source>
        <dbReference type="EMBL" id="SDG91943.1"/>
    </source>
</evidence>
<evidence type="ECO:0000256" key="4">
    <source>
        <dbReference type="ARBA" id="ARBA00022840"/>
    </source>
</evidence>
<proteinExistence type="predicted"/>
<feature type="domain" description="MOFRL-associated" evidence="6">
    <location>
        <begin position="16"/>
        <end position="244"/>
    </location>
</feature>
<evidence type="ECO:0000259" key="5">
    <source>
        <dbReference type="Pfam" id="PF05161"/>
    </source>
</evidence>
<dbReference type="GO" id="GO:0008887">
    <property type="term" value="F:glycerate kinase activity"/>
    <property type="evidence" value="ECO:0007669"/>
    <property type="project" value="InterPro"/>
</dbReference>
<dbReference type="InterPro" id="IPR039760">
    <property type="entry name" value="MOFRL_protein"/>
</dbReference>
<dbReference type="SUPFAM" id="SSF82544">
    <property type="entry name" value="GckA/TtuD-like"/>
    <property type="match status" value="1"/>
</dbReference>
<keyword evidence="4" id="KW-0067">ATP-binding</keyword>
<dbReference type="OrthoDB" id="9766552at2"/>
<dbReference type="Pfam" id="PF05161">
    <property type="entry name" value="MOFRL"/>
    <property type="match status" value="1"/>
</dbReference>
<dbReference type="InterPro" id="IPR025286">
    <property type="entry name" value="MOFRL_assoc_dom"/>
</dbReference>
<evidence type="ECO:0000259" key="6">
    <source>
        <dbReference type="Pfam" id="PF13660"/>
    </source>
</evidence>
<dbReference type="GO" id="GO:0005524">
    <property type="term" value="F:ATP binding"/>
    <property type="evidence" value="ECO:0007669"/>
    <property type="project" value="UniProtKB-KW"/>
</dbReference>
<dbReference type="AlphaFoldDB" id="A0A1G7Y6J0"/>